<sequence length="187" mass="21305">MVWLYSCAIWISLIFLTSHSSEARQTGQHPFRRARAAEGNIPVTNEINSRQQGPFVPQIPKDCEEIGICDHVPNYPTEYVGKLLRQNPEIITNFNVDVLEPYDARRKRTAKGTEKINGKGQTSSHQGSFVPDIPKDCEQKGICDHVNNYPRDYVNQLIKQAPENFTKFNVDVLGESFTRRKESQGNQ</sequence>
<feature type="signal peptide" evidence="2">
    <location>
        <begin position="1"/>
        <end position="23"/>
    </location>
</feature>
<name>A0AAV1LXZ6_9NEOP</name>
<dbReference type="AlphaFoldDB" id="A0AAV1LXZ6"/>
<feature type="chain" id="PRO_5043976488" evidence="2">
    <location>
        <begin position="24"/>
        <end position="187"/>
    </location>
</feature>
<gene>
    <name evidence="3" type="ORF">PARMNEM_LOCUS17467</name>
</gene>
<dbReference type="EMBL" id="CAVLGL010000104">
    <property type="protein sequence ID" value="CAK1598486.1"/>
    <property type="molecule type" value="Genomic_DNA"/>
</dbReference>
<organism evidence="3 4">
    <name type="scientific">Parnassius mnemosyne</name>
    <name type="common">clouded apollo</name>
    <dbReference type="NCBI Taxonomy" id="213953"/>
    <lineage>
        <taxon>Eukaryota</taxon>
        <taxon>Metazoa</taxon>
        <taxon>Ecdysozoa</taxon>
        <taxon>Arthropoda</taxon>
        <taxon>Hexapoda</taxon>
        <taxon>Insecta</taxon>
        <taxon>Pterygota</taxon>
        <taxon>Neoptera</taxon>
        <taxon>Endopterygota</taxon>
        <taxon>Lepidoptera</taxon>
        <taxon>Glossata</taxon>
        <taxon>Ditrysia</taxon>
        <taxon>Papilionoidea</taxon>
        <taxon>Papilionidae</taxon>
        <taxon>Parnassiinae</taxon>
        <taxon>Parnassini</taxon>
        <taxon>Parnassius</taxon>
        <taxon>Driopa</taxon>
    </lineage>
</organism>
<dbReference type="Proteomes" id="UP001314205">
    <property type="component" value="Unassembled WGS sequence"/>
</dbReference>
<accession>A0AAV1LXZ6</accession>
<comment type="caution">
    <text evidence="3">The sequence shown here is derived from an EMBL/GenBank/DDBJ whole genome shotgun (WGS) entry which is preliminary data.</text>
</comment>
<evidence type="ECO:0000256" key="2">
    <source>
        <dbReference type="SAM" id="SignalP"/>
    </source>
</evidence>
<evidence type="ECO:0000313" key="4">
    <source>
        <dbReference type="Proteomes" id="UP001314205"/>
    </source>
</evidence>
<evidence type="ECO:0000256" key="1">
    <source>
        <dbReference type="SAM" id="MobiDB-lite"/>
    </source>
</evidence>
<proteinExistence type="predicted"/>
<feature type="region of interest" description="Disordered" evidence="1">
    <location>
        <begin position="111"/>
        <end position="130"/>
    </location>
</feature>
<protein>
    <submittedName>
        <fullName evidence="3">Uncharacterized protein</fullName>
    </submittedName>
</protein>
<keyword evidence="4" id="KW-1185">Reference proteome</keyword>
<keyword evidence="2" id="KW-0732">Signal</keyword>
<reference evidence="3 4" key="1">
    <citation type="submission" date="2023-11" db="EMBL/GenBank/DDBJ databases">
        <authorList>
            <person name="Hedman E."/>
            <person name="Englund M."/>
            <person name="Stromberg M."/>
            <person name="Nyberg Akerstrom W."/>
            <person name="Nylinder S."/>
            <person name="Jareborg N."/>
            <person name="Kallberg Y."/>
            <person name="Kronander E."/>
        </authorList>
    </citation>
    <scope>NUCLEOTIDE SEQUENCE [LARGE SCALE GENOMIC DNA]</scope>
</reference>
<evidence type="ECO:0000313" key="3">
    <source>
        <dbReference type="EMBL" id="CAK1598486.1"/>
    </source>
</evidence>